<dbReference type="Proteomes" id="UP000599074">
    <property type="component" value="Unassembled WGS sequence"/>
</dbReference>
<organism evidence="2 3">
    <name type="scientific">Planosporangium mesophilum</name>
    <dbReference type="NCBI Taxonomy" id="689768"/>
    <lineage>
        <taxon>Bacteria</taxon>
        <taxon>Bacillati</taxon>
        <taxon>Actinomycetota</taxon>
        <taxon>Actinomycetes</taxon>
        <taxon>Micromonosporales</taxon>
        <taxon>Micromonosporaceae</taxon>
        <taxon>Planosporangium</taxon>
    </lineage>
</organism>
<gene>
    <name evidence="2" type="ORF">Pme01_03120</name>
</gene>
<comment type="caution">
    <text evidence="2">The sequence shown here is derived from an EMBL/GenBank/DDBJ whole genome shotgun (WGS) entry which is preliminary data.</text>
</comment>
<accession>A0A8J3TFS8</accession>
<dbReference type="EMBL" id="BOON01000002">
    <property type="protein sequence ID" value="GII20715.1"/>
    <property type="molecule type" value="Genomic_DNA"/>
</dbReference>
<reference evidence="2" key="1">
    <citation type="submission" date="2021-01" db="EMBL/GenBank/DDBJ databases">
        <title>Whole genome shotgun sequence of Planosporangium mesophilum NBRC 109066.</title>
        <authorList>
            <person name="Komaki H."/>
            <person name="Tamura T."/>
        </authorList>
    </citation>
    <scope>NUCLEOTIDE SEQUENCE</scope>
    <source>
        <strain evidence="2">NBRC 109066</strain>
    </source>
</reference>
<sequence length="58" mass="5873">MISQNAVQTSTVIGTVTASSRASELRKTTGSDIAAPIPWDPHRTGGEPASGARDHGAG</sequence>
<feature type="compositionally biased region" description="Polar residues" evidence="1">
    <location>
        <begin position="1"/>
        <end position="22"/>
    </location>
</feature>
<dbReference type="AlphaFoldDB" id="A0A8J3TFS8"/>
<evidence type="ECO:0000256" key="1">
    <source>
        <dbReference type="SAM" id="MobiDB-lite"/>
    </source>
</evidence>
<evidence type="ECO:0000313" key="2">
    <source>
        <dbReference type="EMBL" id="GII20715.1"/>
    </source>
</evidence>
<protein>
    <submittedName>
        <fullName evidence="2">Uncharacterized protein</fullName>
    </submittedName>
</protein>
<keyword evidence="3" id="KW-1185">Reference proteome</keyword>
<evidence type="ECO:0000313" key="3">
    <source>
        <dbReference type="Proteomes" id="UP000599074"/>
    </source>
</evidence>
<name>A0A8J3TFS8_9ACTN</name>
<feature type="region of interest" description="Disordered" evidence="1">
    <location>
        <begin position="1"/>
        <end position="58"/>
    </location>
</feature>
<proteinExistence type="predicted"/>